<organism evidence="1 2">
    <name type="scientific">Niabella drilacis (strain DSM 25811 / CCM 8410 / CCUG 62505 / LMG 26954 / E90)</name>
    <dbReference type="NCBI Taxonomy" id="1285928"/>
    <lineage>
        <taxon>Bacteria</taxon>
        <taxon>Pseudomonadati</taxon>
        <taxon>Bacteroidota</taxon>
        <taxon>Chitinophagia</taxon>
        <taxon>Chitinophagales</taxon>
        <taxon>Chitinophagaceae</taxon>
        <taxon>Niabella</taxon>
    </lineage>
</organism>
<name>A0A1G6UQV3_NIADE</name>
<dbReference type="RefSeq" id="WP_090391203.1">
    <property type="nucleotide sequence ID" value="NZ_FMZO01000009.1"/>
</dbReference>
<dbReference type="STRING" id="1285928.SAMN04487894_10960"/>
<reference evidence="2" key="1">
    <citation type="submission" date="2016-10" db="EMBL/GenBank/DDBJ databases">
        <authorList>
            <person name="Varghese N."/>
            <person name="Submissions S."/>
        </authorList>
    </citation>
    <scope>NUCLEOTIDE SEQUENCE [LARGE SCALE GENOMIC DNA]</scope>
    <source>
        <strain evidence="2">DSM 25811 / CCM 8410 / LMG 26954 / E90</strain>
    </source>
</reference>
<sequence length="82" mass="9695">MENNRNNERIVSLQLSNDEAIVLLEWLINFNQEEHSGLFEDQSEKRALWNLEALLEKNVTEILNPDYLEILAKARERLRDDA</sequence>
<keyword evidence="2" id="KW-1185">Reference proteome</keyword>
<proteinExistence type="predicted"/>
<gene>
    <name evidence="1" type="ORF">SAMN04487894_10960</name>
</gene>
<evidence type="ECO:0000313" key="1">
    <source>
        <dbReference type="EMBL" id="SDD43653.1"/>
    </source>
</evidence>
<dbReference type="EMBL" id="FMZO01000009">
    <property type="protein sequence ID" value="SDD43653.1"/>
    <property type="molecule type" value="Genomic_DNA"/>
</dbReference>
<accession>A0A1G6UQV3</accession>
<evidence type="ECO:0000313" key="2">
    <source>
        <dbReference type="Proteomes" id="UP000198757"/>
    </source>
</evidence>
<protein>
    <submittedName>
        <fullName evidence="1">Uncharacterized protein</fullName>
    </submittedName>
</protein>
<dbReference type="AlphaFoldDB" id="A0A1G6UQV3"/>
<dbReference type="Proteomes" id="UP000198757">
    <property type="component" value="Unassembled WGS sequence"/>
</dbReference>
<dbReference type="OrthoDB" id="2989479at2"/>